<evidence type="ECO:0000313" key="2">
    <source>
        <dbReference type="Proteomes" id="UP000238479"/>
    </source>
</evidence>
<dbReference type="EMBL" id="PDCK01000041">
    <property type="protein sequence ID" value="PRQ45252.1"/>
    <property type="molecule type" value="Genomic_DNA"/>
</dbReference>
<sequence>MNLKYFNIYYHTHTHTCRTKVKVVHLILYFMLPFLNRENVLPLFNREEVKDPKRVSPRASTEERCEGKEQPYTVMKKESICLNI</sequence>
<accession>A0A2P6RFQ4</accession>
<protein>
    <submittedName>
        <fullName evidence="1">Uncharacterized protein</fullName>
    </submittedName>
</protein>
<proteinExistence type="predicted"/>
<dbReference type="Gramene" id="PRQ45252">
    <property type="protein sequence ID" value="PRQ45252"/>
    <property type="gene ID" value="RchiOBHm_Chr3g0488131"/>
</dbReference>
<reference evidence="1 2" key="1">
    <citation type="journal article" date="2018" name="Nat. Genet.">
        <title>The Rosa genome provides new insights in the design of modern roses.</title>
        <authorList>
            <person name="Bendahmane M."/>
        </authorList>
    </citation>
    <scope>NUCLEOTIDE SEQUENCE [LARGE SCALE GENOMIC DNA]</scope>
    <source>
        <strain evidence="2">cv. Old Blush</strain>
    </source>
</reference>
<name>A0A2P6RFQ4_ROSCH</name>
<dbReference type="AlphaFoldDB" id="A0A2P6RFQ4"/>
<gene>
    <name evidence="1" type="ORF">RchiOBHm_Chr3g0488131</name>
</gene>
<keyword evidence="2" id="KW-1185">Reference proteome</keyword>
<comment type="caution">
    <text evidence="1">The sequence shown here is derived from an EMBL/GenBank/DDBJ whole genome shotgun (WGS) entry which is preliminary data.</text>
</comment>
<evidence type="ECO:0000313" key="1">
    <source>
        <dbReference type="EMBL" id="PRQ45252.1"/>
    </source>
</evidence>
<dbReference type="Proteomes" id="UP000238479">
    <property type="component" value="Chromosome 3"/>
</dbReference>
<organism evidence="1 2">
    <name type="scientific">Rosa chinensis</name>
    <name type="common">China rose</name>
    <dbReference type="NCBI Taxonomy" id="74649"/>
    <lineage>
        <taxon>Eukaryota</taxon>
        <taxon>Viridiplantae</taxon>
        <taxon>Streptophyta</taxon>
        <taxon>Embryophyta</taxon>
        <taxon>Tracheophyta</taxon>
        <taxon>Spermatophyta</taxon>
        <taxon>Magnoliopsida</taxon>
        <taxon>eudicotyledons</taxon>
        <taxon>Gunneridae</taxon>
        <taxon>Pentapetalae</taxon>
        <taxon>rosids</taxon>
        <taxon>fabids</taxon>
        <taxon>Rosales</taxon>
        <taxon>Rosaceae</taxon>
        <taxon>Rosoideae</taxon>
        <taxon>Rosoideae incertae sedis</taxon>
        <taxon>Rosa</taxon>
    </lineage>
</organism>